<dbReference type="GO" id="GO:0009035">
    <property type="term" value="F:type I site-specific deoxyribonuclease activity"/>
    <property type="evidence" value="ECO:0007669"/>
    <property type="project" value="UniProtKB-EC"/>
</dbReference>
<dbReference type="InterPro" id="IPR014001">
    <property type="entry name" value="Helicase_ATP-bd"/>
</dbReference>
<dbReference type="Gene3D" id="3.90.1570.30">
    <property type="match status" value="1"/>
</dbReference>
<dbReference type="AlphaFoldDB" id="A0A0U5JUQ2"/>
<dbReference type="NCBIfam" id="NF046051">
    <property type="entry name" value="restrict_EcoAI"/>
    <property type="match status" value="1"/>
</dbReference>
<dbReference type="SUPFAM" id="SSF52540">
    <property type="entry name" value="P-loop containing nucleoside triphosphate hydrolases"/>
    <property type="match status" value="1"/>
</dbReference>
<dbReference type="PANTHER" id="PTHR47396:SF1">
    <property type="entry name" value="ATP-DEPENDENT HELICASE IRC3-RELATED"/>
    <property type="match status" value="1"/>
</dbReference>
<dbReference type="GO" id="GO:0005524">
    <property type="term" value="F:ATP binding"/>
    <property type="evidence" value="ECO:0007669"/>
    <property type="project" value="InterPro"/>
</dbReference>
<dbReference type="InterPro" id="IPR013670">
    <property type="entry name" value="EcoEI_R_C_dom"/>
</dbReference>
<evidence type="ECO:0000313" key="3">
    <source>
        <dbReference type="EMBL" id="CUR41593.1"/>
    </source>
</evidence>
<dbReference type="Pfam" id="PF08463">
    <property type="entry name" value="EcoEI_R_C"/>
    <property type="match status" value="1"/>
</dbReference>
<sequence length="785" mass="89843">MVNKKELSEEDVKTRYITPAIEDKGWTPQDWRMEYAYTDGRITVVNNTTRRGERKKIDYLLNYHENVPLAIIEAKDLRHTYDHGMQQGIDYAEGLKHAKSLQVPFVYASNGEAFLEHDMLTGKERKLAMNEFPTKEELWERFKQEKGLTPNQIKVINEPYYSTRESRKPRYYQRIAINRSVNAIANGQRRVMLVMATGTGKTFTAFQIVYRLLQSGIKKRVLYLADRNILVDQAMTDDFSPLLSKATKVQNGKMDSSYQIHFALYQQLAGREEDAGHEPYRQFSPDFFDLVVIDEAHRGSAKQDSQWRKILDYFDGPNVTHFGMTATPKNDKSASNIDYFGEPIYTYSLKQGIDDGFLAPYRVIRVNLDVDVNGFRPTKGETDANGQLIEDRKYTSKDFDRKMVITNRTEQVAKYVSDYLKRNQERFNKTIIFCDDINHAERMRTALVNENSDLVSQDSRYVMKITGDDNEGKAQLSNFEDVTSKYPVLVTTSKLLTTGVNVKTCKLIVLDQNINSMTEFKQIIGRGTRLDESHGKSFFTIMDFKGASRLFADPEFDGEPVDAIDDNDGTGIDFGGGSRPHKKGPDDPGNGGGTVGEEPKKYLVNNKKVKIINSQAEYLDADGKLVTTSLRDYTKKNVLGQYATLDEFIKRWRESDNKQALLDDMEEHGIFYKEIIDDEKLNDLDPFDLLVHLAYNQKPLSKSERVANVRKSGLLDKYQGEARKILEALLDKYKNDGIADLENRQTLNLPEFEKFGGPVKIIVKIFGGKKQYQDAVSEVKEKIYS</sequence>
<dbReference type="EMBL" id="LN887631">
    <property type="protein sequence ID" value="CUR41593.1"/>
    <property type="molecule type" value="Genomic_DNA"/>
</dbReference>
<evidence type="ECO:0000313" key="4">
    <source>
        <dbReference type="Proteomes" id="UP000235484"/>
    </source>
</evidence>
<dbReference type="InterPro" id="IPR050742">
    <property type="entry name" value="Helicase_Restrict-Modif_Enz"/>
</dbReference>
<dbReference type="RefSeq" id="WP_102816625.1">
    <property type="nucleotide sequence ID" value="NZ_LN887631.1"/>
</dbReference>
<evidence type="ECO:0000256" key="1">
    <source>
        <dbReference type="SAM" id="MobiDB-lite"/>
    </source>
</evidence>
<organism evidence="3 4">
    <name type="scientific">Limosilactobacillus reuteri</name>
    <name type="common">Lactobacillus reuteri</name>
    <dbReference type="NCBI Taxonomy" id="1598"/>
    <lineage>
        <taxon>Bacteria</taxon>
        <taxon>Bacillati</taxon>
        <taxon>Bacillota</taxon>
        <taxon>Bacilli</taxon>
        <taxon>Lactobacillales</taxon>
        <taxon>Lactobacillaceae</taxon>
        <taxon>Limosilactobacillus</taxon>
    </lineage>
</organism>
<dbReference type="PANTHER" id="PTHR47396">
    <property type="entry name" value="TYPE I RESTRICTION ENZYME ECOKI R PROTEIN"/>
    <property type="match status" value="1"/>
</dbReference>
<dbReference type="Pfam" id="PF00271">
    <property type="entry name" value="Helicase_C"/>
    <property type="match status" value="1"/>
</dbReference>
<accession>A0A0U5JUQ2</accession>
<dbReference type="GO" id="GO:0006304">
    <property type="term" value="P:DNA modification"/>
    <property type="evidence" value="ECO:0007669"/>
    <property type="project" value="InterPro"/>
</dbReference>
<dbReference type="GO" id="GO:0003677">
    <property type="term" value="F:DNA binding"/>
    <property type="evidence" value="ECO:0007669"/>
    <property type="project" value="InterPro"/>
</dbReference>
<name>A0A0U5JUQ2_LIMRT</name>
<dbReference type="Pfam" id="PF04851">
    <property type="entry name" value="ResIII"/>
    <property type="match status" value="1"/>
</dbReference>
<gene>
    <name evidence="3" type="ORF">LRLP16767_LR202_01575</name>
</gene>
<dbReference type="InterPro" id="IPR027417">
    <property type="entry name" value="P-loop_NTPase"/>
</dbReference>
<proteinExistence type="predicted"/>
<evidence type="ECO:0000259" key="2">
    <source>
        <dbReference type="PROSITE" id="PS51192"/>
    </source>
</evidence>
<reference evidence="4" key="1">
    <citation type="submission" date="2015-10" db="EMBL/GenBank/DDBJ databases">
        <authorList>
            <person name="Crossman L.C."/>
        </authorList>
    </citation>
    <scope>NUCLEOTIDE SEQUENCE [LARGE SCALE GENOMIC DNA]</scope>
    <source>
        <strain evidence="4">20-2</strain>
    </source>
</reference>
<dbReference type="PROSITE" id="PS51192">
    <property type="entry name" value="HELICASE_ATP_BIND_1"/>
    <property type="match status" value="1"/>
</dbReference>
<keyword evidence="3" id="KW-0378">Hydrolase</keyword>
<dbReference type="EC" id="3.1.21.3" evidence="3"/>
<feature type="domain" description="Helicase ATP-binding" evidence="2">
    <location>
        <begin position="182"/>
        <end position="346"/>
    </location>
</feature>
<dbReference type="Gene3D" id="3.40.50.300">
    <property type="entry name" value="P-loop containing nucleotide triphosphate hydrolases"/>
    <property type="match status" value="2"/>
</dbReference>
<protein>
    <submittedName>
        <fullName evidence="3">Type I restriction-modification system, restriction subunit R</fullName>
        <ecNumber evidence="3">3.1.21.3</ecNumber>
    </submittedName>
</protein>
<dbReference type="SMART" id="SM00487">
    <property type="entry name" value="DEXDc"/>
    <property type="match status" value="1"/>
</dbReference>
<dbReference type="GO" id="GO:0005829">
    <property type="term" value="C:cytosol"/>
    <property type="evidence" value="ECO:0007669"/>
    <property type="project" value="TreeGrafter"/>
</dbReference>
<dbReference type="CDD" id="cd18799">
    <property type="entry name" value="SF2_C_EcoAI-like"/>
    <property type="match status" value="1"/>
</dbReference>
<dbReference type="Proteomes" id="UP000235484">
    <property type="component" value="Unassembled WGS sequence"/>
</dbReference>
<dbReference type="InterPro" id="IPR001650">
    <property type="entry name" value="Helicase_C-like"/>
</dbReference>
<dbReference type="InterPro" id="IPR006935">
    <property type="entry name" value="Helicase/UvrB_N"/>
</dbReference>
<feature type="region of interest" description="Disordered" evidence="1">
    <location>
        <begin position="567"/>
        <end position="599"/>
    </location>
</feature>
<dbReference type="CDD" id="cd18032">
    <property type="entry name" value="DEXHc_RE_I_III_res"/>
    <property type="match status" value="1"/>
</dbReference>